<dbReference type="PROSITE" id="PS50011">
    <property type="entry name" value="PROTEIN_KINASE_DOM"/>
    <property type="match status" value="1"/>
</dbReference>
<comment type="catalytic activity">
    <reaction evidence="8">
        <text>L-seryl-[protein] + ATP = O-phospho-L-seryl-[protein] + ADP + H(+)</text>
        <dbReference type="Rhea" id="RHEA:17989"/>
        <dbReference type="Rhea" id="RHEA-COMP:9863"/>
        <dbReference type="Rhea" id="RHEA-COMP:11604"/>
        <dbReference type="ChEBI" id="CHEBI:15378"/>
        <dbReference type="ChEBI" id="CHEBI:29999"/>
        <dbReference type="ChEBI" id="CHEBI:30616"/>
        <dbReference type="ChEBI" id="CHEBI:83421"/>
        <dbReference type="ChEBI" id="CHEBI:456216"/>
        <dbReference type="EC" id="2.7.11.1"/>
    </reaction>
</comment>
<evidence type="ECO:0000256" key="2">
    <source>
        <dbReference type="ARBA" id="ARBA00022527"/>
    </source>
</evidence>
<dbReference type="Gene3D" id="1.10.510.10">
    <property type="entry name" value="Transferase(Phosphotransferase) domain 1"/>
    <property type="match status" value="1"/>
</dbReference>
<dbReference type="EMBL" id="PKPP01004283">
    <property type="protein sequence ID" value="PWA65125.1"/>
    <property type="molecule type" value="Genomic_DNA"/>
</dbReference>
<dbReference type="GO" id="GO:0030246">
    <property type="term" value="F:carbohydrate binding"/>
    <property type="evidence" value="ECO:0007669"/>
    <property type="project" value="UniProtKB-KW"/>
</dbReference>
<keyword evidence="11" id="KW-0430">Lectin</keyword>
<evidence type="ECO:0000256" key="9">
    <source>
        <dbReference type="SAM" id="MobiDB-lite"/>
    </source>
</evidence>
<evidence type="ECO:0000256" key="1">
    <source>
        <dbReference type="ARBA" id="ARBA00012513"/>
    </source>
</evidence>
<evidence type="ECO:0000256" key="6">
    <source>
        <dbReference type="ARBA" id="ARBA00022840"/>
    </source>
</evidence>
<dbReference type="InterPro" id="IPR011009">
    <property type="entry name" value="Kinase-like_dom_sf"/>
</dbReference>
<evidence type="ECO:0000256" key="4">
    <source>
        <dbReference type="ARBA" id="ARBA00022741"/>
    </source>
</evidence>
<dbReference type="PROSITE" id="PS00108">
    <property type="entry name" value="PROTEIN_KINASE_ST"/>
    <property type="match status" value="1"/>
</dbReference>
<dbReference type="PANTHER" id="PTHR47987:SF20">
    <property type="entry name" value="OS04G0654600 PROTEIN"/>
    <property type="match status" value="1"/>
</dbReference>
<dbReference type="FunFam" id="1.10.510.10:FF:001023">
    <property type="entry name" value="Os07g0541700 protein"/>
    <property type="match status" value="1"/>
</dbReference>
<feature type="compositionally biased region" description="Basic and acidic residues" evidence="9">
    <location>
        <begin position="103"/>
        <end position="114"/>
    </location>
</feature>
<keyword evidence="5" id="KW-0418">Kinase</keyword>
<protein>
    <recommendedName>
        <fullName evidence="1">non-specific serine/threonine protein kinase</fullName>
        <ecNumber evidence="1">2.7.11.1</ecNumber>
    </recommendedName>
</protein>
<keyword evidence="6" id="KW-0067">ATP-binding</keyword>
<comment type="caution">
    <text evidence="11">The sequence shown here is derived from an EMBL/GenBank/DDBJ whole genome shotgun (WGS) entry which is preliminary data.</text>
</comment>
<keyword evidence="12" id="KW-1185">Reference proteome</keyword>
<evidence type="ECO:0000256" key="7">
    <source>
        <dbReference type="ARBA" id="ARBA00047899"/>
    </source>
</evidence>
<dbReference type="Pfam" id="PF00069">
    <property type="entry name" value="Pkinase"/>
    <property type="match status" value="1"/>
</dbReference>
<dbReference type="InterPro" id="IPR000719">
    <property type="entry name" value="Prot_kinase_dom"/>
</dbReference>
<feature type="region of interest" description="Disordered" evidence="9">
    <location>
        <begin position="103"/>
        <end position="129"/>
    </location>
</feature>
<dbReference type="GO" id="GO:0005524">
    <property type="term" value="F:ATP binding"/>
    <property type="evidence" value="ECO:0007669"/>
    <property type="project" value="UniProtKB-KW"/>
</dbReference>
<dbReference type="AlphaFoldDB" id="A0A2U1MV33"/>
<accession>A0A2U1MV33</accession>
<proteinExistence type="predicted"/>
<evidence type="ECO:0000256" key="5">
    <source>
        <dbReference type="ARBA" id="ARBA00022777"/>
    </source>
</evidence>
<comment type="catalytic activity">
    <reaction evidence="7">
        <text>L-threonyl-[protein] + ATP = O-phospho-L-threonyl-[protein] + ADP + H(+)</text>
        <dbReference type="Rhea" id="RHEA:46608"/>
        <dbReference type="Rhea" id="RHEA-COMP:11060"/>
        <dbReference type="Rhea" id="RHEA-COMP:11605"/>
        <dbReference type="ChEBI" id="CHEBI:15378"/>
        <dbReference type="ChEBI" id="CHEBI:30013"/>
        <dbReference type="ChEBI" id="CHEBI:30616"/>
        <dbReference type="ChEBI" id="CHEBI:61977"/>
        <dbReference type="ChEBI" id="CHEBI:456216"/>
        <dbReference type="EC" id="2.7.11.1"/>
    </reaction>
</comment>
<keyword evidence="4" id="KW-0547">Nucleotide-binding</keyword>
<evidence type="ECO:0000259" key="10">
    <source>
        <dbReference type="PROSITE" id="PS50011"/>
    </source>
</evidence>
<organism evidence="11 12">
    <name type="scientific">Artemisia annua</name>
    <name type="common">Sweet wormwood</name>
    <dbReference type="NCBI Taxonomy" id="35608"/>
    <lineage>
        <taxon>Eukaryota</taxon>
        <taxon>Viridiplantae</taxon>
        <taxon>Streptophyta</taxon>
        <taxon>Embryophyta</taxon>
        <taxon>Tracheophyta</taxon>
        <taxon>Spermatophyta</taxon>
        <taxon>Magnoliopsida</taxon>
        <taxon>eudicotyledons</taxon>
        <taxon>Gunneridae</taxon>
        <taxon>Pentapetalae</taxon>
        <taxon>asterids</taxon>
        <taxon>campanulids</taxon>
        <taxon>Asterales</taxon>
        <taxon>Asteraceae</taxon>
        <taxon>Asteroideae</taxon>
        <taxon>Anthemideae</taxon>
        <taxon>Artemisiinae</taxon>
        <taxon>Artemisia</taxon>
    </lineage>
</organism>
<feature type="domain" description="Protein kinase" evidence="10">
    <location>
        <begin position="1"/>
        <end position="166"/>
    </location>
</feature>
<keyword evidence="2" id="KW-0723">Serine/threonine-protein kinase</keyword>
<evidence type="ECO:0000313" key="11">
    <source>
        <dbReference type="EMBL" id="PWA65125.1"/>
    </source>
</evidence>
<keyword evidence="3" id="KW-0808">Transferase</keyword>
<dbReference type="Proteomes" id="UP000245207">
    <property type="component" value="Unassembled WGS sequence"/>
</dbReference>
<name>A0A2U1MV33_ARTAN</name>
<dbReference type="SUPFAM" id="SSF56112">
    <property type="entry name" value="Protein kinase-like (PK-like)"/>
    <property type="match status" value="1"/>
</dbReference>
<gene>
    <name evidence="11" type="ORF">CTI12_AA338890</name>
</gene>
<dbReference type="OrthoDB" id="2015071at2759"/>
<dbReference type="GO" id="GO:0004674">
    <property type="term" value="F:protein serine/threonine kinase activity"/>
    <property type="evidence" value="ECO:0007669"/>
    <property type="project" value="UniProtKB-KW"/>
</dbReference>
<dbReference type="PANTHER" id="PTHR47987">
    <property type="entry name" value="OS08G0249100 PROTEIN"/>
    <property type="match status" value="1"/>
</dbReference>
<dbReference type="EC" id="2.7.11.1" evidence="1"/>
<evidence type="ECO:0000256" key="3">
    <source>
        <dbReference type="ARBA" id="ARBA00022679"/>
    </source>
</evidence>
<evidence type="ECO:0000256" key="8">
    <source>
        <dbReference type="ARBA" id="ARBA00048679"/>
    </source>
</evidence>
<dbReference type="InterPro" id="IPR008271">
    <property type="entry name" value="Ser/Thr_kinase_AS"/>
</dbReference>
<dbReference type="STRING" id="35608.A0A2U1MV33"/>
<dbReference type="InterPro" id="IPR046958">
    <property type="entry name" value="RBK1/2/STUNTED"/>
</dbReference>
<sequence length="166" mass="19344">MAEYKIAVGTARGLHYLHKVCPRRIIHRDIKASNVLVTKDFEPRISDFRLAKWLPSQSTHHSIAPIEGTFGHLAPQIRRKPLIPTDFRQKRMSLKTCQAAEEHERAAEERERAARATQEAEEERVRAAEERRNELEKQFNEFANMVKLNAKRVTFATFRLLFVNII</sequence>
<reference evidence="11 12" key="1">
    <citation type="journal article" date="2018" name="Mol. Plant">
        <title>The genome of Artemisia annua provides insight into the evolution of Asteraceae family and artemisinin biosynthesis.</title>
        <authorList>
            <person name="Shen Q."/>
            <person name="Zhang L."/>
            <person name="Liao Z."/>
            <person name="Wang S."/>
            <person name="Yan T."/>
            <person name="Shi P."/>
            <person name="Liu M."/>
            <person name="Fu X."/>
            <person name="Pan Q."/>
            <person name="Wang Y."/>
            <person name="Lv Z."/>
            <person name="Lu X."/>
            <person name="Zhang F."/>
            <person name="Jiang W."/>
            <person name="Ma Y."/>
            <person name="Chen M."/>
            <person name="Hao X."/>
            <person name="Li L."/>
            <person name="Tang Y."/>
            <person name="Lv G."/>
            <person name="Zhou Y."/>
            <person name="Sun X."/>
            <person name="Brodelius P.E."/>
            <person name="Rose J.K.C."/>
            <person name="Tang K."/>
        </authorList>
    </citation>
    <scope>NUCLEOTIDE SEQUENCE [LARGE SCALE GENOMIC DNA]</scope>
    <source>
        <strain evidence="12">cv. Huhao1</strain>
        <tissue evidence="11">Leaf</tissue>
    </source>
</reference>
<evidence type="ECO:0000313" key="12">
    <source>
        <dbReference type="Proteomes" id="UP000245207"/>
    </source>
</evidence>